<comment type="caution">
    <text evidence="2">The sequence shown here is derived from an EMBL/GenBank/DDBJ whole genome shotgun (WGS) entry which is preliminary data.</text>
</comment>
<keyword evidence="1" id="KW-1133">Transmembrane helix</keyword>
<keyword evidence="1" id="KW-0812">Transmembrane</keyword>
<evidence type="ECO:0000313" key="3">
    <source>
        <dbReference type="Proteomes" id="UP000481153"/>
    </source>
</evidence>
<keyword evidence="3" id="KW-1185">Reference proteome</keyword>
<dbReference type="AlphaFoldDB" id="A0A6G0WIH3"/>
<dbReference type="VEuPathDB" id="FungiDB:AeMF1_004856"/>
<name>A0A6G0WIH3_9STRA</name>
<proteinExistence type="predicted"/>
<protein>
    <submittedName>
        <fullName evidence="2">Uncharacterized protein</fullName>
    </submittedName>
</protein>
<feature type="transmembrane region" description="Helical" evidence="1">
    <location>
        <begin position="72"/>
        <end position="89"/>
    </location>
</feature>
<dbReference type="Proteomes" id="UP000481153">
    <property type="component" value="Unassembled WGS sequence"/>
</dbReference>
<reference evidence="2 3" key="1">
    <citation type="submission" date="2019-07" db="EMBL/GenBank/DDBJ databases">
        <title>Genomics analysis of Aphanomyces spp. identifies a new class of oomycete effector associated with host adaptation.</title>
        <authorList>
            <person name="Gaulin E."/>
        </authorList>
    </citation>
    <scope>NUCLEOTIDE SEQUENCE [LARGE SCALE GENOMIC DNA]</scope>
    <source>
        <strain evidence="2 3">ATCC 201684</strain>
    </source>
</reference>
<sequence>MAKSTYNSEYYTKNKTKVLLLQKAYRERNKEHFKTWYQQNKARVLARVTQYNQLHKEKRAANERERRRRRKNLLGIAAVPSQMALAYILN</sequence>
<accession>A0A6G0WIH3</accession>
<evidence type="ECO:0000256" key="1">
    <source>
        <dbReference type="SAM" id="Phobius"/>
    </source>
</evidence>
<dbReference type="EMBL" id="VJMJ01000203">
    <property type="protein sequence ID" value="KAF0727014.1"/>
    <property type="molecule type" value="Genomic_DNA"/>
</dbReference>
<evidence type="ECO:0000313" key="2">
    <source>
        <dbReference type="EMBL" id="KAF0727014.1"/>
    </source>
</evidence>
<keyword evidence="1" id="KW-0472">Membrane</keyword>
<organism evidence="2 3">
    <name type="scientific">Aphanomyces euteiches</name>
    <dbReference type="NCBI Taxonomy" id="100861"/>
    <lineage>
        <taxon>Eukaryota</taxon>
        <taxon>Sar</taxon>
        <taxon>Stramenopiles</taxon>
        <taxon>Oomycota</taxon>
        <taxon>Saprolegniomycetes</taxon>
        <taxon>Saprolegniales</taxon>
        <taxon>Verrucalvaceae</taxon>
        <taxon>Aphanomyces</taxon>
    </lineage>
</organism>
<gene>
    <name evidence="2" type="ORF">Ae201684_014879</name>
</gene>